<keyword evidence="3" id="KW-1185">Reference proteome</keyword>
<protein>
    <submittedName>
        <fullName evidence="2">Uncharacterized protein</fullName>
    </submittedName>
</protein>
<accession>A0A438M106</accession>
<dbReference type="EMBL" id="SAUN01000001">
    <property type="protein sequence ID" value="RVX39475.1"/>
    <property type="molecule type" value="Genomic_DNA"/>
</dbReference>
<keyword evidence="1" id="KW-0472">Membrane</keyword>
<dbReference type="SUPFAM" id="SSF82171">
    <property type="entry name" value="DPP6 N-terminal domain-like"/>
    <property type="match status" value="1"/>
</dbReference>
<evidence type="ECO:0000313" key="2">
    <source>
        <dbReference type="EMBL" id="RVX39475.1"/>
    </source>
</evidence>
<keyword evidence="1" id="KW-0812">Transmembrane</keyword>
<reference evidence="2 3" key="1">
    <citation type="submission" date="2019-01" db="EMBL/GenBank/DDBJ databases">
        <title>Sequencing the genomes of 1000 actinobacteria strains.</title>
        <authorList>
            <person name="Klenk H.-P."/>
        </authorList>
    </citation>
    <scope>NUCLEOTIDE SEQUENCE [LARGE SCALE GENOMIC DNA]</scope>
    <source>
        <strain evidence="2 3">DSM 43925</strain>
    </source>
</reference>
<sequence>MSDVEEILRRTLGQAADQAPRLPGLLPARLERIHSRRRRRARTALAAAAVILVAGGTAAVLRGGDITTVVQGEAASGPRSAAPSEHVEKVWPEAVRKLPAKGPDGEAWRPATFIDDHTLLMEADSEGTGAIYAYDLGSNAHRKIVTVPVPEGTTGFANGFAVGGGHVVWWTATDDSVAHLWAVPLEGGKAEIVADQRIPEGDDGSGIDGLAVVNDKIVFSLYVGGVFTVPLEGGMVEPVEAGAGMHLLTWPWAGTPGMGGEPTGTRFGRIQNLETGETRTAVTHPGEQLRTCGVTICLGRSAEGEVFFRQRDGSTQKNVPGDVSTAMPPTQDRFYVSAYGDRMPVGVGLYDLDSGKSGYLGIRGEGNSIRLPSTDPTGRLLSYTIGDDLYMIDLIRIK</sequence>
<proteinExistence type="predicted"/>
<dbReference type="AlphaFoldDB" id="A0A438M106"/>
<comment type="caution">
    <text evidence="2">The sequence shown here is derived from an EMBL/GenBank/DDBJ whole genome shotgun (WGS) entry which is preliminary data.</text>
</comment>
<gene>
    <name evidence="2" type="ORF">EDD27_1832</name>
</gene>
<dbReference type="OrthoDB" id="5189326at2"/>
<feature type="transmembrane region" description="Helical" evidence="1">
    <location>
        <begin position="43"/>
        <end position="61"/>
    </location>
</feature>
<name>A0A438M106_9ACTN</name>
<evidence type="ECO:0000313" key="3">
    <source>
        <dbReference type="Proteomes" id="UP000284824"/>
    </source>
</evidence>
<evidence type="ECO:0000256" key="1">
    <source>
        <dbReference type="SAM" id="Phobius"/>
    </source>
</evidence>
<dbReference type="RefSeq" id="WP_127931988.1">
    <property type="nucleotide sequence ID" value="NZ_SAUN01000001.1"/>
</dbReference>
<keyword evidence="1" id="KW-1133">Transmembrane helix</keyword>
<dbReference type="Proteomes" id="UP000284824">
    <property type="component" value="Unassembled WGS sequence"/>
</dbReference>
<organism evidence="2 3">
    <name type="scientific">Nonomuraea polychroma</name>
    <dbReference type="NCBI Taxonomy" id="46176"/>
    <lineage>
        <taxon>Bacteria</taxon>
        <taxon>Bacillati</taxon>
        <taxon>Actinomycetota</taxon>
        <taxon>Actinomycetes</taxon>
        <taxon>Streptosporangiales</taxon>
        <taxon>Streptosporangiaceae</taxon>
        <taxon>Nonomuraea</taxon>
    </lineage>
</organism>